<dbReference type="SUPFAM" id="SSF50923">
    <property type="entry name" value="Hemopexin-like domain"/>
    <property type="match status" value="1"/>
</dbReference>
<reference evidence="2" key="1">
    <citation type="submission" date="2020-09" db="EMBL/GenBank/DDBJ databases">
        <title>Comparative genome analyses of four rice-infecting Rhizoctonia solani isolates reveal extensive enrichment of homogalacturonan modification genes.</title>
        <authorList>
            <person name="Lee D.-Y."/>
            <person name="Jeon J."/>
            <person name="Kim K.-T."/>
            <person name="Cheong K."/>
            <person name="Song H."/>
            <person name="Choi G."/>
            <person name="Ko J."/>
            <person name="Opiyo S.O."/>
            <person name="Zuo S."/>
            <person name="Madhav S."/>
            <person name="Lee Y.-H."/>
            <person name="Wang G.-L."/>
        </authorList>
    </citation>
    <scope>NUCLEOTIDE SEQUENCE</scope>
    <source>
        <strain evidence="2">AG1-IA WGL</strain>
    </source>
</reference>
<feature type="repeat" description="Hemopexin" evidence="1">
    <location>
        <begin position="58"/>
        <end position="109"/>
    </location>
</feature>
<dbReference type="InterPro" id="IPR036375">
    <property type="entry name" value="Hemopexin-like_dom_sf"/>
</dbReference>
<dbReference type="InterPro" id="IPR018487">
    <property type="entry name" value="Hemopexin-like_repeat"/>
</dbReference>
<gene>
    <name evidence="2" type="ORF">RHS03_06047</name>
</gene>
<feature type="repeat" description="Hemopexin" evidence="1">
    <location>
        <begin position="114"/>
        <end position="165"/>
    </location>
</feature>
<evidence type="ECO:0000313" key="2">
    <source>
        <dbReference type="EMBL" id="KAF8704332.1"/>
    </source>
</evidence>
<evidence type="ECO:0000256" key="1">
    <source>
        <dbReference type="PROSITE-ProRule" id="PRU01011"/>
    </source>
</evidence>
<protein>
    <recommendedName>
        <fullName evidence="4">Hemopexin</fullName>
    </recommendedName>
</protein>
<dbReference type="Gene3D" id="2.110.10.10">
    <property type="entry name" value="Hemopexin-like domain"/>
    <property type="match status" value="2"/>
</dbReference>
<dbReference type="AlphaFoldDB" id="A0A8H7LSG3"/>
<dbReference type="EMBL" id="JACYCD010000056">
    <property type="protein sequence ID" value="KAF8704332.1"/>
    <property type="molecule type" value="Genomic_DNA"/>
</dbReference>
<proteinExistence type="predicted"/>
<feature type="non-terminal residue" evidence="2">
    <location>
        <position position="1"/>
    </location>
</feature>
<name>A0A8H7LSG3_9AGAM</name>
<accession>A0A8H7LSG3</accession>
<sequence>MVGRAALNTSSTAPCLTYWFKGSQYFQYKWTPATAQHDIIHGPVDFANDWGTLKQAGFTQIDAILPIPSSNRAYFFSGSQYIRIQYEVGSPNDVVVGPAKAIHSGWGSLKEAGFGHIDGALIVPGKTDEAYFFCGEQYARVWFQEAKGNELREGPLPIESKWPGGFRSIETIIPRPGNEQNAYIFSGSKYTQVQIVPDGTNQLVSDGQRDVASNWTGLRLARFY</sequence>
<dbReference type="Proteomes" id="UP000602905">
    <property type="component" value="Unassembled WGS sequence"/>
</dbReference>
<organism evidence="2 3">
    <name type="scientific">Rhizoctonia solani</name>
    <dbReference type="NCBI Taxonomy" id="456999"/>
    <lineage>
        <taxon>Eukaryota</taxon>
        <taxon>Fungi</taxon>
        <taxon>Dikarya</taxon>
        <taxon>Basidiomycota</taxon>
        <taxon>Agaricomycotina</taxon>
        <taxon>Agaricomycetes</taxon>
        <taxon>Cantharellales</taxon>
        <taxon>Ceratobasidiaceae</taxon>
        <taxon>Rhizoctonia</taxon>
    </lineage>
</organism>
<evidence type="ECO:0000313" key="3">
    <source>
        <dbReference type="Proteomes" id="UP000602905"/>
    </source>
</evidence>
<comment type="caution">
    <text evidence="2">The sequence shown here is derived from an EMBL/GenBank/DDBJ whole genome shotgun (WGS) entry which is preliminary data.</text>
</comment>
<dbReference type="PROSITE" id="PS51642">
    <property type="entry name" value="HEMOPEXIN_2"/>
    <property type="match status" value="2"/>
</dbReference>
<dbReference type="SMART" id="SM00120">
    <property type="entry name" value="HX"/>
    <property type="match status" value="2"/>
</dbReference>
<dbReference type="OrthoDB" id="6845681at2759"/>
<evidence type="ECO:0008006" key="4">
    <source>
        <dbReference type="Google" id="ProtNLM"/>
    </source>
</evidence>